<evidence type="ECO:0008006" key="4">
    <source>
        <dbReference type="Google" id="ProtNLM"/>
    </source>
</evidence>
<sequence length="677" mass="72873">MADGNPERNIDLSTQVNSAPSASASGSLKKAAPRKKSAPKATNGTQPEDTTTAAAASAPAVDPTTGKISIDTSLPGKLVAGGVSPVGDWGDPSKKLLDKDGKPDPFSQVSAPPTYSAWGSLTRPLRPCQTTEVGEKHVAAMQALTGKAREQLMQQVFPPVVPTIPEVGPTPSLPPHRADWSDALDPQREWDFFSATPFLRAIRNWARANSINPWSAFAAAMEAILGHVGPHVVIPQIVGGKLGSLNTVVVFVAHPGGGKGTVFEIRVRLGGTEEPIGAPVIDTPGSGAAVPEAFASPETTELGEKRMLIRNASAILRYNEITQFADIVTRKGDTMDAELLKSYSAEGHGSRVKNSPCWTQDHETRSGFAINCQPEAGQSVTGDINAATGKVQRTLYMPAEFISDEPTEEELAAVKADLYGHENPDDDDLSAYDDPEFERVSEPFTVYLHPLFGTTRYNAAGYVAGEQDFHLIKVHKAVRDLIKQMRRVRGWDAEFDARDTHAALTRLKVAVALTVMHGGYLVTVRWWNLAGLVMQTSNAGRTIAYNGASKAKRNEARAEGETSAERRDAEAEKLKELKAERLALLRKKTLDRALQWVKAKPVKHPLGWTITEMCTSLNSFMNPKGTTPKTTAEDVRACVDSLVEEGKLTLIPDSRFDIKGNAVPTFLPTVAIGAGAA</sequence>
<reference evidence="2 3" key="1">
    <citation type="submission" date="2020-04" db="EMBL/GenBank/DDBJ databases">
        <title>MicrobeNet Type strains.</title>
        <authorList>
            <person name="Nicholson A.C."/>
        </authorList>
    </citation>
    <scope>NUCLEOTIDE SEQUENCE [LARGE SCALE GENOMIC DNA]</scope>
    <source>
        <strain evidence="2 3">DSM 44113</strain>
    </source>
</reference>
<feature type="region of interest" description="Disordered" evidence="1">
    <location>
        <begin position="1"/>
        <end position="118"/>
    </location>
</feature>
<feature type="compositionally biased region" description="Low complexity" evidence="1">
    <location>
        <begin position="49"/>
        <end position="65"/>
    </location>
</feature>
<feature type="compositionally biased region" description="Low complexity" evidence="1">
    <location>
        <begin position="18"/>
        <end position="30"/>
    </location>
</feature>
<feature type="compositionally biased region" description="Basic and acidic residues" evidence="1">
    <location>
        <begin position="1"/>
        <end position="10"/>
    </location>
</feature>
<comment type="caution">
    <text evidence="2">The sequence shown here is derived from an EMBL/GenBank/DDBJ whole genome shotgun (WGS) entry which is preliminary data.</text>
</comment>
<evidence type="ECO:0000313" key="3">
    <source>
        <dbReference type="Proteomes" id="UP000582646"/>
    </source>
</evidence>
<dbReference type="EMBL" id="JAAXOQ010000021">
    <property type="protein sequence ID" value="NKY19741.1"/>
    <property type="molecule type" value="Genomic_DNA"/>
</dbReference>
<dbReference type="RefSeq" id="WP_343952211.1">
    <property type="nucleotide sequence ID" value="NZ_BAAAKS010000002.1"/>
</dbReference>
<name>A0A846X3R4_9ACTN</name>
<organism evidence="2 3">
    <name type="scientific">Tsukamurella spumae</name>
    <dbReference type="NCBI Taxonomy" id="44753"/>
    <lineage>
        <taxon>Bacteria</taxon>
        <taxon>Bacillati</taxon>
        <taxon>Actinomycetota</taxon>
        <taxon>Actinomycetes</taxon>
        <taxon>Mycobacteriales</taxon>
        <taxon>Tsukamurellaceae</taxon>
        <taxon>Tsukamurella</taxon>
    </lineage>
</organism>
<keyword evidence="3" id="KW-1185">Reference proteome</keyword>
<dbReference type="AlphaFoldDB" id="A0A846X3R4"/>
<evidence type="ECO:0000313" key="2">
    <source>
        <dbReference type="EMBL" id="NKY19741.1"/>
    </source>
</evidence>
<gene>
    <name evidence="2" type="ORF">HF999_15360</name>
</gene>
<dbReference type="Proteomes" id="UP000582646">
    <property type="component" value="Unassembled WGS sequence"/>
</dbReference>
<protein>
    <recommendedName>
        <fullName evidence="4">DUF3987 domain-containing protein</fullName>
    </recommendedName>
</protein>
<evidence type="ECO:0000256" key="1">
    <source>
        <dbReference type="SAM" id="MobiDB-lite"/>
    </source>
</evidence>
<feature type="compositionally biased region" description="Polar residues" evidence="1">
    <location>
        <begin position="107"/>
        <end position="118"/>
    </location>
</feature>
<proteinExistence type="predicted"/>
<feature type="compositionally biased region" description="Basic and acidic residues" evidence="1">
    <location>
        <begin position="91"/>
        <end position="103"/>
    </location>
</feature>
<accession>A0A846X3R4</accession>